<reference evidence="1 2" key="1">
    <citation type="submission" date="2018-10" db="EMBL/GenBank/DDBJ databases">
        <title>Phylogenomics of Brevibacillus.</title>
        <authorList>
            <person name="Dunlap C."/>
        </authorList>
    </citation>
    <scope>NUCLEOTIDE SEQUENCE [LARGE SCALE GENOMIC DNA]</scope>
    <source>
        <strain evidence="1 2">DSM 100115</strain>
    </source>
</reference>
<comment type="caution">
    <text evidence="1">The sequence shown here is derived from an EMBL/GenBank/DDBJ whole genome shotgun (WGS) entry which is preliminary data.</text>
</comment>
<dbReference type="RefSeq" id="WP_122903588.1">
    <property type="nucleotide sequence ID" value="NZ_RHHS01000013.1"/>
</dbReference>
<evidence type="ECO:0000313" key="1">
    <source>
        <dbReference type="EMBL" id="RNB59421.1"/>
    </source>
</evidence>
<dbReference type="OrthoDB" id="9983774at2"/>
<sequence>MRKQIPEWLTNVPNELYAVFENALADGLFESYEDITKEFAVEEAKYIISCFNEGGHRLNELLTSDDPLERKEAREELNELKSYVAKFSKRQRSKSKKRYIVLCGSCGKQTGSTLYKGIHDKWLDESNKYRSRCCKANLINGGEFNV</sequence>
<gene>
    <name evidence="1" type="ORF">EDM57_04575</name>
</gene>
<proteinExistence type="predicted"/>
<dbReference type="Proteomes" id="UP000268829">
    <property type="component" value="Unassembled WGS sequence"/>
</dbReference>
<accession>A0A3M8B7J1</accession>
<dbReference type="AlphaFoldDB" id="A0A3M8B7J1"/>
<evidence type="ECO:0000313" key="2">
    <source>
        <dbReference type="Proteomes" id="UP000268829"/>
    </source>
</evidence>
<protein>
    <submittedName>
        <fullName evidence="1">Uncharacterized protein</fullName>
    </submittedName>
</protein>
<name>A0A3M8B7J1_9BACL</name>
<organism evidence="1 2">
    <name type="scientific">Brevibacillus gelatini</name>
    <dbReference type="NCBI Taxonomy" id="1655277"/>
    <lineage>
        <taxon>Bacteria</taxon>
        <taxon>Bacillati</taxon>
        <taxon>Bacillota</taxon>
        <taxon>Bacilli</taxon>
        <taxon>Bacillales</taxon>
        <taxon>Paenibacillaceae</taxon>
        <taxon>Brevibacillus</taxon>
    </lineage>
</organism>
<dbReference type="EMBL" id="RHHS01000013">
    <property type="protein sequence ID" value="RNB59421.1"/>
    <property type="molecule type" value="Genomic_DNA"/>
</dbReference>
<keyword evidence="2" id="KW-1185">Reference proteome</keyword>